<gene>
    <name evidence="1" type="ORF">AVDCRST_MAG40-1927</name>
</gene>
<organism evidence="1">
    <name type="scientific">uncultured Gemmatimonadaceae bacterium</name>
    <dbReference type="NCBI Taxonomy" id="246130"/>
    <lineage>
        <taxon>Bacteria</taxon>
        <taxon>Pseudomonadati</taxon>
        <taxon>Gemmatimonadota</taxon>
        <taxon>Gemmatimonadia</taxon>
        <taxon>Gemmatimonadales</taxon>
        <taxon>Gemmatimonadaceae</taxon>
        <taxon>environmental samples</taxon>
    </lineage>
</organism>
<dbReference type="EMBL" id="CADCTX010000595">
    <property type="protein sequence ID" value="CAA9331478.1"/>
    <property type="molecule type" value="Genomic_DNA"/>
</dbReference>
<evidence type="ECO:0000313" key="1">
    <source>
        <dbReference type="EMBL" id="CAA9331478.1"/>
    </source>
</evidence>
<proteinExistence type="predicted"/>
<reference evidence="1" key="1">
    <citation type="submission" date="2020-02" db="EMBL/GenBank/DDBJ databases">
        <authorList>
            <person name="Meier V. D."/>
        </authorList>
    </citation>
    <scope>NUCLEOTIDE SEQUENCE</scope>
    <source>
        <strain evidence="1">AVDCRST_MAG40</strain>
    </source>
</reference>
<protein>
    <submittedName>
        <fullName evidence="1">Uncharacterized protein</fullName>
    </submittedName>
</protein>
<sequence>MTSHGQRPLAGLPAAPADELTAYHSEAREAALEAFGRAYEQGLLDGAGEPAGGSGPAYVIAGGADEELLVLAGVWPAAGIGCGRLVAPRELLALLLDDPATSAVWCDEEQRDCLALSASAARVDGEAMLLIVARSARLVGETPAGAELAFDEERVRQAEWTAAAIDAYLRDHDGDALLAAERRLGEIAAKIRE</sequence>
<accession>A0A6J4LF19</accession>
<dbReference type="AlphaFoldDB" id="A0A6J4LF19"/>
<name>A0A6J4LF19_9BACT</name>